<proteinExistence type="predicted"/>
<gene>
    <name evidence="2" type="primary">neuC</name>
    <name evidence="2" type="ORF">K0U00_00405</name>
</gene>
<dbReference type="SUPFAM" id="SSF53756">
    <property type="entry name" value="UDP-Glycosyltransferase/glycogen phosphorylase"/>
    <property type="match status" value="1"/>
</dbReference>
<keyword evidence="2" id="KW-0326">Glycosidase</keyword>
<dbReference type="PANTHER" id="PTHR43174:SF3">
    <property type="entry name" value="UDP-N-ACETYLGLUCOSAMINE 2-EPIMERASE"/>
    <property type="match status" value="1"/>
</dbReference>
<dbReference type="GO" id="GO:0016798">
    <property type="term" value="F:hydrolase activity, acting on glycosyl bonds"/>
    <property type="evidence" value="ECO:0007669"/>
    <property type="project" value="UniProtKB-KW"/>
</dbReference>
<comment type="caution">
    <text evidence="2">The sequence shown here is derived from an EMBL/GenBank/DDBJ whole genome shotgun (WGS) entry which is preliminary data.</text>
</comment>
<dbReference type="InterPro" id="IPR029767">
    <property type="entry name" value="WecB-like"/>
</dbReference>
<dbReference type="RefSeq" id="WP_210038991.1">
    <property type="nucleotide sequence ID" value="NZ_JBHLVU010000043.1"/>
</dbReference>
<evidence type="ECO:0000313" key="3">
    <source>
        <dbReference type="Proteomes" id="UP001519887"/>
    </source>
</evidence>
<evidence type="ECO:0000313" key="2">
    <source>
        <dbReference type="EMBL" id="MBW7452500.1"/>
    </source>
</evidence>
<dbReference type="Gene3D" id="3.40.50.2000">
    <property type="entry name" value="Glycogen Phosphorylase B"/>
    <property type="match status" value="2"/>
</dbReference>
<dbReference type="PANTHER" id="PTHR43174">
    <property type="entry name" value="UDP-N-ACETYLGLUCOSAMINE 2-EPIMERASE"/>
    <property type="match status" value="1"/>
</dbReference>
<evidence type="ECO:0000259" key="1">
    <source>
        <dbReference type="Pfam" id="PF02350"/>
    </source>
</evidence>
<dbReference type="Proteomes" id="UP001519887">
    <property type="component" value="Unassembled WGS sequence"/>
</dbReference>
<feature type="domain" description="UDP-N-acetylglucosamine 2-epimerase" evidence="1">
    <location>
        <begin position="34"/>
        <end position="381"/>
    </location>
</feature>
<sequence>MTTEAVLSSSDGLIKVLALTGIRSEYDLLYPLLKELQEDSEFDLGVIVSGVHLTELHDYSVKLIERDNFRIADKIENMIYSNTASGKVKSVGILIQGLAHVLEREKPDLLLILGDREEVVAGAMAGTYMGVPVIHIAGGDNTFPEGGDVDEEIRHAATKLSHVHLTMHEEHSRRIEKLGEEPWRIHTVGNGGVDRLRMGTELTLQEMAKQFHAAVLEKYIVFIYHPLSSELDSCANDVRICFEACLATGLQVFVGAPNSDPGYQDIARVFQEYAEHPNVHMYKNLPRDEFVTLLRHAACLVGNSSLGIHEAPYLGLPVINVGQRQRGRVAGKNVQFVSAEYNAINSGLERVLHDHVYRSNIKVGDPIYGDGHMAEKAKIIIKNLPSRAQLLAKKITY</sequence>
<dbReference type="Pfam" id="PF02350">
    <property type="entry name" value="Epimerase_2"/>
    <property type="match status" value="1"/>
</dbReference>
<dbReference type="InterPro" id="IPR003331">
    <property type="entry name" value="UDP_GlcNAc_Epimerase_2_dom"/>
</dbReference>
<dbReference type="InterPro" id="IPR020004">
    <property type="entry name" value="UDP-GlcNAc_Epase"/>
</dbReference>
<name>A0ABS7BV22_9BACL</name>
<organism evidence="2 3">
    <name type="scientific">Paenibacillus sepulcri</name>
    <dbReference type="NCBI Taxonomy" id="359917"/>
    <lineage>
        <taxon>Bacteria</taxon>
        <taxon>Bacillati</taxon>
        <taxon>Bacillota</taxon>
        <taxon>Bacilli</taxon>
        <taxon>Bacillales</taxon>
        <taxon>Paenibacillaceae</taxon>
        <taxon>Paenibacillus</taxon>
    </lineage>
</organism>
<dbReference type="EMBL" id="JAHZIK010000003">
    <property type="protein sequence ID" value="MBW7452500.1"/>
    <property type="molecule type" value="Genomic_DNA"/>
</dbReference>
<protein>
    <submittedName>
        <fullName evidence="2">UDP-N-acetylglucosamine 2-epimerase (Hydrolyzing)</fullName>
        <ecNumber evidence="2">3.2.1.183</ecNumber>
    </submittedName>
</protein>
<dbReference type="NCBIfam" id="TIGR03568">
    <property type="entry name" value="NeuC_NnaA"/>
    <property type="match status" value="1"/>
</dbReference>
<keyword evidence="3" id="KW-1185">Reference proteome</keyword>
<keyword evidence="2" id="KW-0378">Hydrolase</keyword>
<reference evidence="2 3" key="1">
    <citation type="submission" date="2021-07" db="EMBL/GenBank/DDBJ databases">
        <title>Paenibacillus radiodurans sp. nov., isolated from the southeastern edge of Tengger Desert.</title>
        <authorList>
            <person name="Zhang G."/>
        </authorList>
    </citation>
    <scope>NUCLEOTIDE SEQUENCE [LARGE SCALE GENOMIC DNA]</scope>
    <source>
        <strain evidence="2 3">CCM 7311</strain>
    </source>
</reference>
<dbReference type="EC" id="3.2.1.183" evidence="2"/>
<accession>A0ABS7BV22</accession>